<keyword evidence="3" id="KW-1185">Reference proteome</keyword>
<protein>
    <submittedName>
        <fullName evidence="2">Uncharacterized protein</fullName>
    </submittedName>
</protein>
<dbReference type="Proteomes" id="UP000886520">
    <property type="component" value="Chromosome 2"/>
</dbReference>
<organism evidence="2 3">
    <name type="scientific">Adiantum capillus-veneris</name>
    <name type="common">Maidenhair fern</name>
    <dbReference type="NCBI Taxonomy" id="13818"/>
    <lineage>
        <taxon>Eukaryota</taxon>
        <taxon>Viridiplantae</taxon>
        <taxon>Streptophyta</taxon>
        <taxon>Embryophyta</taxon>
        <taxon>Tracheophyta</taxon>
        <taxon>Polypodiopsida</taxon>
        <taxon>Polypodiidae</taxon>
        <taxon>Polypodiales</taxon>
        <taxon>Pteridineae</taxon>
        <taxon>Pteridaceae</taxon>
        <taxon>Vittarioideae</taxon>
        <taxon>Adiantum</taxon>
    </lineage>
</organism>
<gene>
    <name evidence="2" type="ORF">GOP47_0002360</name>
</gene>
<feature type="compositionally biased region" description="Acidic residues" evidence="1">
    <location>
        <begin position="209"/>
        <end position="218"/>
    </location>
</feature>
<evidence type="ECO:0000256" key="1">
    <source>
        <dbReference type="SAM" id="MobiDB-lite"/>
    </source>
</evidence>
<reference evidence="2" key="1">
    <citation type="submission" date="2021-01" db="EMBL/GenBank/DDBJ databases">
        <title>Adiantum capillus-veneris genome.</title>
        <authorList>
            <person name="Fang Y."/>
            <person name="Liao Q."/>
        </authorList>
    </citation>
    <scope>NUCLEOTIDE SEQUENCE</scope>
    <source>
        <strain evidence="2">H3</strain>
        <tissue evidence="2">Leaf</tissue>
    </source>
</reference>
<sequence length="228" mass="24671">MASQPVMEAAARESRANACEDMAVLTSGAREKVVTSMSSMQALGQKILHPQDKTKKDEVQAAAEQQKKEVREKRDEIRSIAAQQAAAERVAARSMVAKGVAEGGGTRYPVLTTDQPASTQHAWDPNYSANQPQQVTSIPQASDPEYQASRLPLSEEPHGPLEAIHVGRPHDQRPVVGDPDTSTEAPAPVAPPSRLDRSGEQDRCQGEKVDEEGAEDADFYPPTRIVQT</sequence>
<evidence type="ECO:0000313" key="2">
    <source>
        <dbReference type="EMBL" id="KAI5082617.1"/>
    </source>
</evidence>
<comment type="caution">
    <text evidence="2">The sequence shown here is derived from an EMBL/GenBank/DDBJ whole genome shotgun (WGS) entry which is preliminary data.</text>
</comment>
<feature type="compositionally biased region" description="Basic and acidic residues" evidence="1">
    <location>
        <begin position="194"/>
        <end position="208"/>
    </location>
</feature>
<accession>A0A9D4VBY2</accession>
<dbReference type="OrthoDB" id="10489227at2759"/>
<proteinExistence type="predicted"/>
<dbReference type="EMBL" id="JABFUD020000003">
    <property type="protein sequence ID" value="KAI5082617.1"/>
    <property type="molecule type" value="Genomic_DNA"/>
</dbReference>
<evidence type="ECO:0000313" key="3">
    <source>
        <dbReference type="Proteomes" id="UP000886520"/>
    </source>
</evidence>
<feature type="compositionally biased region" description="Basic and acidic residues" evidence="1">
    <location>
        <begin position="49"/>
        <end position="75"/>
    </location>
</feature>
<name>A0A9D4VBY2_ADICA</name>
<feature type="region of interest" description="Disordered" evidence="1">
    <location>
        <begin position="99"/>
        <end position="228"/>
    </location>
</feature>
<dbReference type="AlphaFoldDB" id="A0A9D4VBY2"/>
<feature type="compositionally biased region" description="Polar residues" evidence="1">
    <location>
        <begin position="112"/>
        <end position="140"/>
    </location>
</feature>
<feature type="region of interest" description="Disordered" evidence="1">
    <location>
        <begin position="44"/>
        <end position="75"/>
    </location>
</feature>